<accession>A0A8S5SRR7</accession>
<evidence type="ECO:0000313" key="1">
    <source>
        <dbReference type="EMBL" id="DAF53724.1"/>
    </source>
</evidence>
<protein>
    <submittedName>
        <fullName evidence="1">Uncharacterized protein</fullName>
    </submittedName>
</protein>
<sequence>MIILYFTFREVSIVFYRKNKKTFQNVKYLL</sequence>
<reference evidence="1" key="1">
    <citation type="journal article" date="2021" name="Proc. Natl. Acad. Sci. U.S.A.">
        <title>A Catalog of Tens of Thousands of Viruses from Human Metagenomes Reveals Hidden Associations with Chronic Diseases.</title>
        <authorList>
            <person name="Tisza M.J."/>
            <person name="Buck C.B."/>
        </authorList>
    </citation>
    <scope>NUCLEOTIDE SEQUENCE</scope>
    <source>
        <strain evidence="1">Ctv838</strain>
    </source>
</reference>
<name>A0A8S5SRR7_9CAUD</name>
<proteinExistence type="predicted"/>
<organism evidence="1">
    <name type="scientific">Siphoviridae sp. ctv838</name>
    <dbReference type="NCBI Taxonomy" id="2827964"/>
    <lineage>
        <taxon>Viruses</taxon>
        <taxon>Duplodnaviria</taxon>
        <taxon>Heunggongvirae</taxon>
        <taxon>Uroviricota</taxon>
        <taxon>Caudoviricetes</taxon>
    </lineage>
</organism>
<dbReference type="EMBL" id="BK032662">
    <property type="protein sequence ID" value="DAF53724.1"/>
    <property type="molecule type" value="Genomic_DNA"/>
</dbReference>